<dbReference type="AlphaFoldDB" id="A0A6G1D9T0"/>
<sequence length="134" mass="13720">MRKRGERETVAVAGGGATGIAATRDGGRWPCDGWHHGCSRRAIAVGQRALRPLATVDGGAKLEKKKYTVTGAMVGRRGGGATEGFGPTEGFGDGAAARQRSSATGPTPMVCGAKPTRVGRWTRGGPWTGVVVAC</sequence>
<proteinExistence type="predicted"/>
<name>A0A6G1D9T0_9ORYZ</name>
<evidence type="ECO:0000256" key="1">
    <source>
        <dbReference type="SAM" id="MobiDB-lite"/>
    </source>
</evidence>
<reference evidence="2 3" key="1">
    <citation type="submission" date="2019-11" db="EMBL/GenBank/DDBJ databases">
        <title>Whole genome sequence of Oryza granulata.</title>
        <authorList>
            <person name="Li W."/>
        </authorList>
    </citation>
    <scope>NUCLEOTIDE SEQUENCE [LARGE SCALE GENOMIC DNA]</scope>
    <source>
        <strain evidence="3">cv. Menghai</strain>
        <tissue evidence="2">Leaf</tissue>
    </source>
</reference>
<organism evidence="2 3">
    <name type="scientific">Oryza meyeriana var. granulata</name>
    <dbReference type="NCBI Taxonomy" id="110450"/>
    <lineage>
        <taxon>Eukaryota</taxon>
        <taxon>Viridiplantae</taxon>
        <taxon>Streptophyta</taxon>
        <taxon>Embryophyta</taxon>
        <taxon>Tracheophyta</taxon>
        <taxon>Spermatophyta</taxon>
        <taxon>Magnoliopsida</taxon>
        <taxon>Liliopsida</taxon>
        <taxon>Poales</taxon>
        <taxon>Poaceae</taxon>
        <taxon>BOP clade</taxon>
        <taxon>Oryzoideae</taxon>
        <taxon>Oryzeae</taxon>
        <taxon>Oryzinae</taxon>
        <taxon>Oryza</taxon>
        <taxon>Oryza meyeriana</taxon>
    </lineage>
</organism>
<protein>
    <submittedName>
        <fullName evidence="2">Uncharacterized protein</fullName>
    </submittedName>
</protein>
<accession>A0A6G1D9T0</accession>
<evidence type="ECO:0000313" key="2">
    <source>
        <dbReference type="EMBL" id="KAF0909149.1"/>
    </source>
</evidence>
<feature type="compositionally biased region" description="Gly residues" evidence="1">
    <location>
        <begin position="76"/>
        <end position="93"/>
    </location>
</feature>
<keyword evidence="3" id="KW-1185">Reference proteome</keyword>
<feature type="region of interest" description="Disordered" evidence="1">
    <location>
        <begin position="74"/>
        <end position="109"/>
    </location>
</feature>
<dbReference type="Proteomes" id="UP000479710">
    <property type="component" value="Unassembled WGS sequence"/>
</dbReference>
<gene>
    <name evidence="2" type="ORF">E2562_031900</name>
</gene>
<evidence type="ECO:0000313" key="3">
    <source>
        <dbReference type="Proteomes" id="UP000479710"/>
    </source>
</evidence>
<dbReference type="EMBL" id="SPHZ02000007">
    <property type="protein sequence ID" value="KAF0909149.1"/>
    <property type="molecule type" value="Genomic_DNA"/>
</dbReference>
<comment type="caution">
    <text evidence="2">The sequence shown here is derived from an EMBL/GenBank/DDBJ whole genome shotgun (WGS) entry which is preliminary data.</text>
</comment>